<evidence type="ECO:0000256" key="1">
    <source>
        <dbReference type="SAM" id="MobiDB-lite"/>
    </source>
</evidence>
<organism evidence="2">
    <name type="scientific">Talaromyces marneffei PM1</name>
    <dbReference type="NCBI Taxonomy" id="1077442"/>
    <lineage>
        <taxon>Eukaryota</taxon>
        <taxon>Fungi</taxon>
        <taxon>Dikarya</taxon>
        <taxon>Ascomycota</taxon>
        <taxon>Pezizomycotina</taxon>
        <taxon>Eurotiomycetes</taxon>
        <taxon>Eurotiomycetidae</taxon>
        <taxon>Eurotiales</taxon>
        <taxon>Trichocomaceae</taxon>
        <taxon>Talaromyces</taxon>
        <taxon>Talaromyces sect. Talaromyces</taxon>
    </lineage>
</organism>
<reference evidence="2" key="1">
    <citation type="journal article" date="2014" name="PLoS Genet.">
        <title>Signature Gene Expression Reveals Novel Clues to the Molecular Mechanisms of Dimorphic Transition in Penicillium marneffei.</title>
        <authorList>
            <person name="Yang E."/>
            <person name="Wang G."/>
            <person name="Cai J."/>
            <person name="Woo P.C."/>
            <person name="Lau S.K."/>
            <person name="Yuen K.-Y."/>
            <person name="Chow W.-N."/>
            <person name="Lin X."/>
        </authorList>
    </citation>
    <scope>NUCLEOTIDE SEQUENCE [LARGE SCALE GENOMIC DNA]</scope>
    <source>
        <strain evidence="2">PM1</strain>
    </source>
</reference>
<dbReference type="EMBL" id="JPOX01000016">
    <property type="protein sequence ID" value="KFX47157.1"/>
    <property type="molecule type" value="Genomic_DNA"/>
</dbReference>
<protein>
    <submittedName>
        <fullName evidence="2">Filamentous hemagglutinin</fullName>
    </submittedName>
</protein>
<accession>A0A093V3N2</accession>
<sequence>MPLLHHSTTPTSPPPPPLLEDLSTRHTTPPPSPPPNRGTPDPGSRHHHKETWRAVFSIATAKITRRNLHCAANKRPSPNRGEKNPRDQVASISKTE</sequence>
<comment type="caution">
    <text evidence="2">The sequence shown here is derived from an EMBL/GenBank/DDBJ whole genome shotgun (WGS) entry which is preliminary data.</text>
</comment>
<proteinExistence type="predicted"/>
<name>A0A093V3N2_TALMA</name>
<dbReference type="HOGENOM" id="CLU_2361153_0_0_1"/>
<feature type="region of interest" description="Disordered" evidence="1">
    <location>
        <begin position="66"/>
        <end position="96"/>
    </location>
</feature>
<dbReference type="AlphaFoldDB" id="A0A093V3N2"/>
<feature type="compositionally biased region" description="Pro residues" evidence="1">
    <location>
        <begin position="28"/>
        <end position="37"/>
    </location>
</feature>
<evidence type="ECO:0000313" key="2">
    <source>
        <dbReference type="EMBL" id="KFX47157.1"/>
    </source>
</evidence>
<feature type="region of interest" description="Disordered" evidence="1">
    <location>
        <begin position="1"/>
        <end position="51"/>
    </location>
</feature>
<feature type="compositionally biased region" description="Low complexity" evidence="1">
    <location>
        <begin position="1"/>
        <end position="10"/>
    </location>
</feature>
<gene>
    <name evidence="2" type="ORF">GQ26_0161850</name>
</gene>